<evidence type="ECO:0000313" key="20">
    <source>
        <dbReference type="EMBL" id="STX31731.1"/>
    </source>
</evidence>
<evidence type="ECO:0000256" key="2">
    <source>
        <dbReference type="ARBA" id="ARBA00005582"/>
    </source>
</evidence>
<evidence type="ECO:0000256" key="11">
    <source>
        <dbReference type="ARBA" id="ARBA00036904"/>
    </source>
</evidence>
<dbReference type="GO" id="GO:0044716">
    <property type="term" value="F:8-oxo-GDP phosphatase activity"/>
    <property type="evidence" value="ECO:0007669"/>
    <property type="project" value="TreeGrafter"/>
</dbReference>
<keyword evidence="4" id="KW-0235">DNA replication</keyword>
<dbReference type="PRINTS" id="PR00502">
    <property type="entry name" value="NUDIXFAMILY"/>
</dbReference>
<evidence type="ECO:0000313" key="19">
    <source>
        <dbReference type="EMBL" id="KTC74354.1"/>
    </source>
</evidence>
<dbReference type="Proteomes" id="UP000255066">
    <property type="component" value="Unassembled WGS sequence"/>
</dbReference>
<evidence type="ECO:0000256" key="1">
    <source>
        <dbReference type="ARBA" id="ARBA00001946"/>
    </source>
</evidence>
<dbReference type="EMBL" id="UGNW01000001">
    <property type="protein sequence ID" value="STX31731.1"/>
    <property type="molecule type" value="Genomic_DNA"/>
</dbReference>
<dbReference type="AlphaFoldDB" id="A0A378IB09"/>
<dbReference type="CDD" id="cd03425">
    <property type="entry name" value="NUDIX_MutT_NudA_like"/>
    <property type="match status" value="1"/>
</dbReference>
<keyword evidence="5" id="KW-0479">Metal-binding</keyword>
<dbReference type="GO" id="GO:0008413">
    <property type="term" value="F:8-oxo-7,8-dihydroguanosine triphosphate pyrophosphatase activity"/>
    <property type="evidence" value="ECO:0007669"/>
    <property type="project" value="TreeGrafter"/>
</dbReference>
<comment type="catalytic activity">
    <reaction evidence="11">
        <text>8-oxo-GTP + H2O = 8-oxo-GMP + diphosphate + H(+)</text>
        <dbReference type="Rhea" id="RHEA:67616"/>
        <dbReference type="ChEBI" id="CHEBI:15377"/>
        <dbReference type="ChEBI" id="CHEBI:15378"/>
        <dbReference type="ChEBI" id="CHEBI:33019"/>
        <dbReference type="ChEBI" id="CHEBI:143553"/>
        <dbReference type="ChEBI" id="CHEBI:145694"/>
    </reaction>
</comment>
<reference evidence="20 22" key="2">
    <citation type="submission" date="2018-06" db="EMBL/GenBank/DDBJ databases">
        <authorList>
            <consortium name="Pathogen Informatics"/>
            <person name="Doyle S."/>
        </authorList>
    </citation>
    <scope>NUCLEOTIDE SEQUENCE [LARGE SCALE GENOMIC DNA]</scope>
    <source>
        <strain evidence="20 22">NCTC12437</strain>
    </source>
</reference>
<reference evidence="19 21" key="1">
    <citation type="submission" date="2015-11" db="EMBL/GenBank/DDBJ databases">
        <title>Genomic analysis of 38 Legionella species identifies large and diverse effector repertoires.</title>
        <authorList>
            <person name="Burstein D."/>
            <person name="Amaro F."/>
            <person name="Zusman T."/>
            <person name="Lifshitz Z."/>
            <person name="Cohen O."/>
            <person name="Gilbert J.A."/>
            <person name="Pupko T."/>
            <person name="Shuman H.A."/>
            <person name="Segal G."/>
        </authorList>
    </citation>
    <scope>NUCLEOTIDE SEQUENCE [LARGE SCALE GENOMIC DNA]</scope>
    <source>
        <strain evidence="19 21">CDC#1407-AL-14</strain>
    </source>
</reference>
<dbReference type="PANTHER" id="PTHR47707:SF1">
    <property type="entry name" value="NUDIX HYDROLASE FAMILY PROTEIN"/>
    <property type="match status" value="1"/>
</dbReference>
<evidence type="ECO:0000256" key="10">
    <source>
        <dbReference type="ARBA" id="ARBA00035861"/>
    </source>
</evidence>
<keyword evidence="7 17" id="KW-0378">Hydrolase</keyword>
<evidence type="ECO:0000256" key="5">
    <source>
        <dbReference type="ARBA" id="ARBA00022723"/>
    </source>
</evidence>
<dbReference type="InterPro" id="IPR015797">
    <property type="entry name" value="NUDIX_hydrolase-like_dom_sf"/>
</dbReference>
<evidence type="ECO:0000256" key="3">
    <source>
        <dbReference type="ARBA" id="ARBA00022457"/>
    </source>
</evidence>
<evidence type="ECO:0000256" key="8">
    <source>
        <dbReference type="ARBA" id="ARBA00022842"/>
    </source>
</evidence>
<keyword evidence="3" id="KW-0515">Mutator protein</keyword>
<keyword evidence="6" id="KW-0227">DNA damage</keyword>
<dbReference type="Proteomes" id="UP000054735">
    <property type="component" value="Unassembled WGS sequence"/>
</dbReference>
<dbReference type="GO" id="GO:0046872">
    <property type="term" value="F:metal ion binding"/>
    <property type="evidence" value="ECO:0007669"/>
    <property type="project" value="UniProtKB-KW"/>
</dbReference>
<evidence type="ECO:0000256" key="17">
    <source>
        <dbReference type="RuleBase" id="RU003476"/>
    </source>
</evidence>
<dbReference type="Gene3D" id="3.90.79.10">
    <property type="entry name" value="Nucleoside Triphosphate Pyrophosphohydrolase"/>
    <property type="match status" value="1"/>
</dbReference>
<dbReference type="InterPro" id="IPR047127">
    <property type="entry name" value="MutT-like"/>
</dbReference>
<dbReference type="GO" id="GO:0006260">
    <property type="term" value="P:DNA replication"/>
    <property type="evidence" value="ECO:0007669"/>
    <property type="project" value="UniProtKB-KW"/>
</dbReference>
<keyword evidence="8" id="KW-0460">Magnesium</keyword>
<evidence type="ECO:0000256" key="4">
    <source>
        <dbReference type="ARBA" id="ARBA00022705"/>
    </source>
</evidence>
<dbReference type="GO" id="GO:0035539">
    <property type="term" value="F:8-oxo-7,8-dihydrodeoxyguanosine triphosphate pyrophosphatase activity"/>
    <property type="evidence" value="ECO:0007669"/>
    <property type="project" value="UniProtKB-EC"/>
</dbReference>
<dbReference type="EC" id="3.6.1.55" evidence="12"/>
<dbReference type="InterPro" id="IPR020476">
    <property type="entry name" value="Nudix_hydrolase"/>
</dbReference>
<dbReference type="PANTHER" id="PTHR47707">
    <property type="entry name" value="8-OXO-DGTP DIPHOSPHATASE"/>
    <property type="match status" value="1"/>
</dbReference>
<evidence type="ECO:0000313" key="22">
    <source>
        <dbReference type="Proteomes" id="UP000255066"/>
    </source>
</evidence>
<feature type="domain" description="Nudix hydrolase" evidence="18">
    <location>
        <begin position="1"/>
        <end position="125"/>
    </location>
</feature>
<protein>
    <recommendedName>
        <fullName evidence="13">8-oxo-dGTP diphosphatase</fullName>
        <ecNumber evidence="12">3.6.1.55</ecNumber>
    </recommendedName>
    <alternativeName>
        <fullName evidence="16">7,8-dihydro-8-oxoguanine-triphosphatase</fullName>
    </alternativeName>
    <alternativeName>
        <fullName evidence="15">Mutator protein MutT</fullName>
    </alternativeName>
    <alternativeName>
        <fullName evidence="14">dGTP pyrophosphohydrolase</fullName>
    </alternativeName>
</protein>
<keyword evidence="9" id="KW-0234">DNA repair</keyword>
<evidence type="ECO:0000313" key="21">
    <source>
        <dbReference type="Proteomes" id="UP000054735"/>
    </source>
</evidence>
<dbReference type="EMBL" id="LNXT01000010">
    <property type="protein sequence ID" value="KTC74354.1"/>
    <property type="molecule type" value="Genomic_DNA"/>
</dbReference>
<gene>
    <name evidence="20" type="primary">mutT_2</name>
    <name evidence="19" type="synonym">mutT_1</name>
    <name evidence="19" type="ORF">Lbir_0819</name>
    <name evidence="20" type="ORF">NCTC12437_01505</name>
</gene>
<dbReference type="RefSeq" id="WP_058522925.1">
    <property type="nucleotide sequence ID" value="NZ_CAAAHV010000012.1"/>
</dbReference>
<comment type="cofactor">
    <cofactor evidence="1">
        <name>Mg(2+)</name>
        <dbReference type="ChEBI" id="CHEBI:18420"/>
    </cofactor>
</comment>
<evidence type="ECO:0000256" key="16">
    <source>
        <dbReference type="ARBA" id="ARBA00042798"/>
    </source>
</evidence>
<name>A0A378IB09_9GAMM</name>
<evidence type="ECO:0000256" key="7">
    <source>
        <dbReference type="ARBA" id="ARBA00022801"/>
    </source>
</evidence>
<sequence>MKVAVAVILDSAKKILITQRPLHVPHPGAWEFPGGKVEDLESPSEALIREVYEEVGLAVERFDFLGEVVHSYGPKLVQLQVFLISKFAGTAACNESQLDLRWVSFQELNDFEFPEANLKIISMIEDSFSSAVSE</sequence>
<dbReference type="Pfam" id="PF00293">
    <property type="entry name" value="NUDIX"/>
    <property type="match status" value="1"/>
</dbReference>
<dbReference type="InterPro" id="IPR000086">
    <property type="entry name" value="NUDIX_hydrolase_dom"/>
</dbReference>
<dbReference type="GO" id="GO:0006281">
    <property type="term" value="P:DNA repair"/>
    <property type="evidence" value="ECO:0007669"/>
    <property type="project" value="UniProtKB-KW"/>
</dbReference>
<evidence type="ECO:0000256" key="6">
    <source>
        <dbReference type="ARBA" id="ARBA00022763"/>
    </source>
</evidence>
<evidence type="ECO:0000259" key="18">
    <source>
        <dbReference type="PROSITE" id="PS51462"/>
    </source>
</evidence>
<dbReference type="OrthoDB" id="9810648at2"/>
<comment type="similarity">
    <text evidence="2 17">Belongs to the Nudix hydrolase family.</text>
</comment>
<dbReference type="SUPFAM" id="SSF55811">
    <property type="entry name" value="Nudix"/>
    <property type="match status" value="1"/>
</dbReference>
<dbReference type="PROSITE" id="PS00893">
    <property type="entry name" value="NUDIX_BOX"/>
    <property type="match status" value="1"/>
</dbReference>
<evidence type="ECO:0000256" key="14">
    <source>
        <dbReference type="ARBA" id="ARBA00041592"/>
    </source>
</evidence>
<proteinExistence type="inferred from homology"/>
<dbReference type="STRING" id="28083.Lbir_0819"/>
<evidence type="ECO:0000256" key="13">
    <source>
        <dbReference type="ARBA" id="ARBA00040794"/>
    </source>
</evidence>
<evidence type="ECO:0000256" key="12">
    <source>
        <dbReference type="ARBA" id="ARBA00038905"/>
    </source>
</evidence>
<organism evidence="20 22">
    <name type="scientific">Legionella birminghamensis</name>
    <dbReference type="NCBI Taxonomy" id="28083"/>
    <lineage>
        <taxon>Bacteria</taxon>
        <taxon>Pseudomonadati</taxon>
        <taxon>Pseudomonadota</taxon>
        <taxon>Gammaproteobacteria</taxon>
        <taxon>Legionellales</taxon>
        <taxon>Legionellaceae</taxon>
        <taxon>Legionella</taxon>
    </lineage>
</organism>
<comment type="catalytic activity">
    <reaction evidence="10">
        <text>8-oxo-dGTP + H2O = 8-oxo-dGMP + diphosphate + H(+)</text>
        <dbReference type="Rhea" id="RHEA:31575"/>
        <dbReference type="ChEBI" id="CHEBI:15377"/>
        <dbReference type="ChEBI" id="CHEBI:15378"/>
        <dbReference type="ChEBI" id="CHEBI:33019"/>
        <dbReference type="ChEBI" id="CHEBI:63224"/>
        <dbReference type="ChEBI" id="CHEBI:77896"/>
        <dbReference type="EC" id="3.6.1.55"/>
    </reaction>
</comment>
<accession>A0A378IB09</accession>
<dbReference type="InterPro" id="IPR020084">
    <property type="entry name" value="NUDIX_hydrolase_CS"/>
</dbReference>
<dbReference type="PROSITE" id="PS51462">
    <property type="entry name" value="NUDIX"/>
    <property type="match status" value="1"/>
</dbReference>
<keyword evidence="21" id="KW-1185">Reference proteome</keyword>
<dbReference type="GO" id="GO:0044715">
    <property type="term" value="F:8-oxo-dGDP phosphatase activity"/>
    <property type="evidence" value="ECO:0007669"/>
    <property type="project" value="TreeGrafter"/>
</dbReference>
<evidence type="ECO:0000256" key="15">
    <source>
        <dbReference type="ARBA" id="ARBA00041979"/>
    </source>
</evidence>
<evidence type="ECO:0000256" key="9">
    <source>
        <dbReference type="ARBA" id="ARBA00023204"/>
    </source>
</evidence>